<dbReference type="OrthoDB" id="1919336at2759"/>
<comment type="caution">
    <text evidence="1">The sequence shown here is derived from an EMBL/GenBank/DDBJ whole genome shotgun (WGS) entry which is preliminary data.</text>
</comment>
<gene>
    <name evidence="1" type="ORF">BC936DRAFT_144603</name>
</gene>
<accession>A0A433DC41</accession>
<keyword evidence="2" id="KW-1185">Reference proteome</keyword>
<dbReference type="EMBL" id="RBNI01003366">
    <property type="protein sequence ID" value="RUP48412.1"/>
    <property type="molecule type" value="Genomic_DNA"/>
</dbReference>
<sequence length="222" mass="22372">MAPGLGWILARLDPPQSFFHSTGANIPSHPPIASPSTPSSVSINFFSTTSLSTSSGATASSSTPSTSSPISSSWPTSLPSTDAAFSLVSSSAASIPSLSPPPVSAPPPSSLPSISASPSPSISASPRLPSILASPPLPSISAPRPSPSPTPAARPNMRAHARDGSTPRNSHNDLTSAPAWPWSSKRGVPPICSYPTDPESEPFVECIALGRNCSGVGGSEAT</sequence>
<protein>
    <submittedName>
        <fullName evidence="1">Uncharacterized protein</fullName>
    </submittedName>
</protein>
<name>A0A433DC41_9FUNG</name>
<organism evidence="1 2">
    <name type="scientific">Jimgerdemannia flammicorona</name>
    <dbReference type="NCBI Taxonomy" id="994334"/>
    <lineage>
        <taxon>Eukaryota</taxon>
        <taxon>Fungi</taxon>
        <taxon>Fungi incertae sedis</taxon>
        <taxon>Mucoromycota</taxon>
        <taxon>Mucoromycotina</taxon>
        <taxon>Endogonomycetes</taxon>
        <taxon>Endogonales</taxon>
        <taxon>Endogonaceae</taxon>
        <taxon>Jimgerdemannia</taxon>
    </lineage>
</organism>
<evidence type="ECO:0000313" key="1">
    <source>
        <dbReference type="EMBL" id="RUP48412.1"/>
    </source>
</evidence>
<reference evidence="1 2" key="1">
    <citation type="journal article" date="2018" name="New Phytol.">
        <title>Phylogenomics of Endogonaceae and evolution of mycorrhizas within Mucoromycota.</title>
        <authorList>
            <person name="Chang Y."/>
            <person name="Desiro A."/>
            <person name="Na H."/>
            <person name="Sandor L."/>
            <person name="Lipzen A."/>
            <person name="Clum A."/>
            <person name="Barry K."/>
            <person name="Grigoriev I.V."/>
            <person name="Martin F.M."/>
            <person name="Stajich J.E."/>
            <person name="Smith M.E."/>
            <person name="Bonito G."/>
            <person name="Spatafora J.W."/>
        </authorList>
    </citation>
    <scope>NUCLEOTIDE SEQUENCE [LARGE SCALE GENOMIC DNA]</scope>
    <source>
        <strain evidence="1 2">GMNB39</strain>
    </source>
</reference>
<proteinExistence type="predicted"/>
<evidence type="ECO:0000313" key="2">
    <source>
        <dbReference type="Proteomes" id="UP000268093"/>
    </source>
</evidence>
<dbReference type="Proteomes" id="UP000268093">
    <property type="component" value="Unassembled WGS sequence"/>
</dbReference>